<dbReference type="InterPro" id="IPR043502">
    <property type="entry name" value="DNA/RNA_pol_sf"/>
</dbReference>
<keyword evidence="3" id="KW-1185">Reference proteome</keyword>
<reference evidence="2" key="1">
    <citation type="submission" date="2021-03" db="EMBL/GenBank/DDBJ databases">
        <title>Draft genome sequence of rust myrtle Austropuccinia psidii MF-1, a brazilian biotype.</title>
        <authorList>
            <person name="Quecine M.C."/>
            <person name="Pachon D.M.R."/>
            <person name="Bonatelli M.L."/>
            <person name="Correr F.H."/>
            <person name="Franceschini L.M."/>
            <person name="Leite T.F."/>
            <person name="Margarido G.R.A."/>
            <person name="Almeida C.A."/>
            <person name="Ferrarezi J.A."/>
            <person name="Labate C.A."/>
        </authorList>
    </citation>
    <scope>NUCLEOTIDE SEQUENCE</scope>
    <source>
        <strain evidence="2">MF-1</strain>
    </source>
</reference>
<accession>A0A9Q3IEW2</accession>
<protein>
    <recommendedName>
        <fullName evidence="1">Reverse transcriptase/retrotransposon-derived protein RNase H-like domain-containing protein</fullName>
    </recommendedName>
</protein>
<dbReference type="Proteomes" id="UP000765509">
    <property type="component" value="Unassembled WGS sequence"/>
</dbReference>
<dbReference type="EMBL" id="AVOT02045302">
    <property type="protein sequence ID" value="MBW0540656.1"/>
    <property type="molecule type" value="Genomic_DNA"/>
</dbReference>
<sequence length="89" mass="10207">MTEERVKAYDKLKKSLTNSPFLPIPDWKIPFKPNIDACGEGLGASLHQTQITNDKPVEGPVWSISRQIEPTEARYEESQMEFLFLVWAL</sequence>
<dbReference type="OrthoDB" id="3234307at2759"/>
<name>A0A9Q3IEW2_9BASI</name>
<evidence type="ECO:0000259" key="1">
    <source>
        <dbReference type="Pfam" id="PF17919"/>
    </source>
</evidence>
<gene>
    <name evidence="2" type="ORF">O181_080371</name>
</gene>
<feature type="domain" description="Reverse transcriptase/retrotransposon-derived protein RNase H-like" evidence="1">
    <location>
        <begin position="1"/>
        <end position="89"/>
    </location>
</feature>
<dbReference type="SUPFAM" id="SSF56672">
    <property type="entry name" value="DNA/RNA polymerases"/>
    <property type="match status" value="1"/>
</dbReference>
<dbReference type="PANTHER" id="PTHR34072">
    <property type="entry name" value="ENZYMATIC POLYPROTEIN-RELATED"/>
    <property type="match status" value="1"/>
</dbReference>
<dbReference type="InterPro" id="IPR041577">
    <property type="entry name" value="RT_RNaseH_2"/>
</dbReference>
<evidence type="ECO:0000313" key="3">
    <source>
        <dbReference type="Proteomes" id="UP000765509"/>
    </source>
</evidence>
<evidence type="ECO:0000313" key="2">
    <source>
        <dbReference type="EMBL" id="MBW0540656.1"/>
    </source>
</evidence>
<dbReference type="Pfam" id="PF17919">
    <property type="entry name" value="RT_RNaseH_2"/>
    <property type="match status" value="1"/>
</dbReference>
<organism evidence="2 3">
    <name type="scientific">Austropuccinia psidii MF-1</name>
    <dbReference type="NCBI Taxonomy" id="1389203"/>
    <lineage>
        <taxon>Eukaryota</taxon>
        <taxon>Fungi</taxon>
        <taxon>Dikarya</taxon>
        <taxon>Basidiomycota</taxon>
        <taxon>Pucciniomycotina</taxon>
        <taxon>Pucciniomycetes</taxon>
        <taxon>Pucciniales</taxon>
        <taxon>Sphaerophragmiaceae</taxon>
        <taxon>Austropuccinia</taxon>
    </lineage>
</organism>
<comment type="caution">
    <text evidence="2">The sequence shown here is derived from an EMBL/GenBank/DDBJ whole genome shotgun (WGS) entry which is preliminary data.</text>
</comment>
<dbReference type="AlphaFoldDB" id="A0A9Q3IEW2"/>
<proteinExistence type="predicted"/>